<dbReference type="ExpressionAtlas" id="F7BB31">
    <property type="expression patterns" value="baseline and differential"/>
</dbReference>
<dbReference type="GO" id="GO:0006334">
    <property type="term" value="P:nucleosome assembly"/>
    <property type="evidence" value="ECO:0007669"/>
    <property type="project" value="InterPro"/>
</dbReference>
<feature type="region of interest" description="Disordered" evidence="1">
    <location>
        <begin position="176"/>
        <end position="336"/>
    </location>
</feature>
<dbReference type="eggNOG" id="ENOG502RXRS">
    <property type="taxonomic scope" value="Eukaryota"/>
</dbReference>
<evidence type="ECO:0000259" key="2">
    <source>
        <dbReference type="Pfam" id="PF15696"/>
    </source>
</evidence>
<feature type="compositionally biased region" description="Basic and acidic residues" evidence="1">
    <location>
        <begin position="245"/>
        <end position="264"/>
    </location>
</feature>
<dbReference type="Xenbase" id="XB-GENE-963252">
    <property type="gene designation" value="rad51ap1"/>
</dbReference>
<dbReference type="InterPro" id="IPR005819">
    <property type="entry name" value="H1/H5"/>
</dbReference>
<reference evidence="3" key="1">
    <citation type="journal article" date="2010" name="Science">
        <title>The genome of the Western clawed frog Xenopus tropicalis.</title>
        <authorList>
            <person name="Hellsten U."/>
            <person name="Harland R.M."/>
            <person name="Gilchrist M.J."/>
            <person name="Hendrix D."/>
            <person name="Jurka J."/>
            <person name="Kapitonov V."/>
            <person name="Ovcharenko I."/>
            <person name="Putnam N.H."/>
            <person name="Shu S."/>
            <person name="Taher L."/>
            <person name="Blitz I.L."/>
            <person name="Blumberg B."/>
            <person name="Dichmann D.S."/>
            <person name="Dubchak I."/>
            <person name="Amaya E."/>
            <person name="Detter J.C."/>
            <person name="Fletcher R."/>
            <person name="Gerhard D.S."/>
            <person name="Goodstein D."/>
            <person name="Graves T."/>
            <person name="Grigoriev I.V."/>
            <person name="Grimwood J."/>
            <person name="Kawashima T."/>
            <person name="Lindquist E."/>
            <person name="Lucas S.M."/>
            <person name="Mead P.E."/>
            <person name="Mitros T."/>
            <person name="Ogino H."/>
            <person name="Ohta Y."/>
            <person name="Poliakov A.V."/>
            <person name="Pollet N."/>
            <person name="Robert J."/>
            <person name="Salamov A."/>
            <person name="Sater A.K."/>
            <person name="Schmutz J."/>
            <person name="Terry A."/>
            <person name="Vize P.D."/>
            <person name="Warren W.C."/>
            <person name="Wells D."/>
            <person name="Wills A."/>
            <person name="Wilson R.K."/>
            <person name="Zimmerman L.B."/>
            <person name="Zorn A.M."/>
            <person name="Grainger R."/>
            <person name="Grammer T."/>
            <person name="Khokha M.K."/>
            <person name="Richardson P.M."/>
            <person name="Rokhsar D.S."/>
        </authorList>
    </citation>
    <scope>NUCLEOTIDE SEQUENCE [LARGE SCALE GENOMIC DNA]</scope>
    <source>
        <strain evidence="3">Nigerian</strain>
    </source>
</reference>
<gene>
    <name evidence="3" type="primary">rad51ap1</name>
</gene>
<organism evidence="3">
    <name type="scientific">Xenopus tropicalis</name>
    <name type="common">Western clawed frog</name>
    <name type="synonym">Silurana tropicalis</name>
    <dbReference type="NCBI Taxonomy" id="8364"/>
    <lineage>
        <taxon>Eukaryota</taxon>
        <taxon>Metazoa</taxon>
        <taxon>Chordata</taxon>
        <taxon>Craniata</taxon>
        <taxon>Vertebrata</taxon>
        <taxon>Euteleostomi</taxon>
        <taxon>Amphibia</taxon>
        <taxon>Batrachia</taxon>
        <taxon>Anura</taxon>
        <taxon>Pipoidea</taxon>
        <taxon>Pipidae</taxon>
        <taxon>Xenopodinae</taxon>
        <taxon>Xenopus</taxon>
        <taxon>Silurana</taxon>
    </lineage>
</organism>
<feature type="compositionally biased region" description="Acidic residues" evidence="1">
    <location>
        <begin position="204"/>
        <end position="235"/>
    </location>
</feature>
<feature type="domain" description="RAD51 interacting motif" evidence="2">
    <location>
        <begin position="320"/>
        <end position="357"/>
    </location>
</feature>
<accession>F7BB31</accession>
<dbReference type="FunCoup" id="F7BB31">
    <property type="interactions" value="1558"/>
</dbReference>
<protein>
    <submittedName>
        <fullName evidence="3">RAD51-associated protein 1</fullName>
    </submittedName>
</protein>
<dbReference type="PRINTS" id="PR00624">
    <property type="entry name" value="HISTONEH5"/>
</dbReference>
<dbReference type="InterPro" id="IPR031419">
    <property type="entry name" value="RAD51_interact"/>
</dbReference>
<dbReference type="GeneTree" id="ENSGT00940000153414"/>
<feature type="compositionally biased region" description="Low complexity" evidence="1">
    <location>
        <begin position="279"/>
        <end position="291"/>
    </location>
</feature>
<name>F7BB31_XENTR</name>
<dbReference type="Ensembl" id="ENSXETT00000024872">
    <property type="protein sequence ID" value="ENSXETP00000024872"/>
    <property type="gene ID" value="ENSXETG00000011389"/>
</dbReference>
<dbReference type="InterPro" id="IPR052003">
    <property type="entry name" value="HR_DNA-Binding_Protein"/>
</dbReference>
<dbReference type="GO" id="GO:0003677">
    <property type="term" value="F:DNA binding"/>
    <property type="evidence" value="ECO:0007669"/>
    <property type="project" value="InterPro"/>
</dbReference>
<dbReference type="GO" id="GO:0030527">
    <property type="term" value="F:structural constituent of chromatin"/>
    <property type="evidence" value="ECO:0007669"/>
    <property type="project" value="InterPro"/>
</dbReference>
<dbReference type="PANTHER" id="PTHR15361:SF4">
    <property type="entry name" value="RAD51-ASSOCIATED PROTEIN 1"/>
    <property type="match status" value="1"/>
</dbReference>
<dbReference type="Pfam" id="PF15696">
    <property type="entry name" value="RAD51_interact"/>
    <property type="match status" value="1"/>
</dbReference>
<dbReference type="InParanoid" id="F7BB31"/>
<dbReference type="Bgee" id="ENSXETG00000011389">
    <property type="expression patterns" value="Expressed in 2-cell stage embryo and 8 other cell types or tissues"/>
</dbReference>
<proteinExistence type="predicted"/>
<evidence type="ECO:0000256" key="1">
    <source>
        <dbReference type="SAM" id="MobiDB-lite"/>
    </source>
</evidence>
<dbReference type="GO" id="GO:0000786">
    <property type="term" value="C:nucleosome"/>
    <property type="evidence" value="ECO:0007669"/>
    <property type="project" value="InterPro"/>
</dbReference>
<dbReference type="AlphaFoldDB" id="F7BB31"/>
<dbReference type="HOGENOM" id="CLU_067355_1_0_1"/>
<reference evidence="3" key="2">
    <citation type="submission" date="2011-06" db="UniProtKB">
        <authorList>
            <consortium name="Ensembl"/>
        </authorList>
    </citation>
    <scope>IDENTIFICATION</scope>
</reference>
<feature type="region of interest" description="Disordered" evidence="1">
    <location>
        <begin position="86"/>
        <end position="109"/>
    </location>
</feature>
<dbReference type="PANTHER" id="PTHR15361">
    <property type="entry name" value="RAD51/NUKS-INTERACTING PROTEIN"/>
    <property type="match status" value="1"/>
</dbReference>
<sequence length="360" mass="39463">MWRMCCSQWGSLGSGRSCAGNFNCALADFLWWALGFSLSTVTLYLNKKAVDYSQFGDLDNDDEDFAFSSAPPSKKARVECKKEKKEKLAKKSNKEESLSQQTPSGNRLSLDEKLYQRDLEVALALSAQKTTAIVESREENGVATFIDDETSERADTLFSNCSVDSSALGLDEITSGKEDQLRGQNRRQAASKAISEQRKLLADDSGDDEEDEFKPDVAYDESESDEDYSGEDEEFELKNTKKSKAKESKGSKQKAKSEKKEKSLPKPKVNAKLISSPVPTKAKSLPAKKTPAPSPAPVKQAIHHSPSVGMKKPTWSPPAPVGSVKHSLEGVTVKSPSQGLRLGLSRLARIKPLHPAIVKH</sequence>
<evidence type="ECO:0000313" key="3">
    <source>
        <dbReference type="Ensembl" id="ENSXETP00000024872"/>
    </source>
</evidence>